<comment type="caution">
    <text evidence="3">The sequence shown here is derived from an EMBL/GenBank/DDBJ whole genome shotgun (WGS) entry which is preliminary data.</text>
</comment>
<dbReference type="RefSeq" id="WP_126031248.1">
    <property type="nucleotide sequence ID" value="NZ_QXGI01000001.1"/>
</dbReference>
<reference evidence="3 4" key="1">
    <citation type="submission" date="2018-09" db="EMBL/GenBank/DDBJ databases">
        <title>Characterization of the phylogenetic diversity of five novel species belonging to the genus Bifidobacterium.</title>
        <authorList>
            <person name="Lugli G.A."/>
            <person name="Duranti S."/>
            <person name="Milani C."/>
        </authorList>
    </citation>
    <scope>NUCLEOTIDE SEQUENCE [LARGE SCALE GENOMIC DNA]</scope>
    <source>
        <strain evidence="3 4">2020B</strain>
    </source>
</reference>
<dbReference type="Proteomes" id="UP000288052">
    <property type="component" value="Unassembled WGS sequence"/>
</dbReference>
<proteinExistence type="predicted"/>
<feature type="transmembrane region" description="Helical" evidence="2">
    <location>
        <begin position="73"/>
        <end position="93"/>
    </location>
</feature>
<protein>
    <submittedName>
        <fullName evidence="3">Uncharacterized protein</fullName>
    </submittedName>
</protein>
<name>A0A430FA74_9BIFI</name>
<feature type="transmembrane region" description="Helical" evidence="2">
    <location>
        <begin position="43"/>
        <end position="61"/>
    </location>
</feature>
<keyword evidence="2" id="KW-1133">Transmembrane helix</keyword>
<evidence type="ECO:0000256" key="1">
    <source>
        <dbReference type="SAM" id="MobiDB-lite"/>
    </source>
</evidence>
<keyword evidence="2" id="KW-0812">Transmembrane</keyword>
<dbReference type="AlphaFoldDB" id="A0A430FA74"/>
<dbReference type="EMBL" id="QXGI01000001">
    <property type="protein sequence ID" value="RSX49723.1"/>
    <property type="molecule type" value="Genomic_DNA"/>
</dbReference>
<gene>
    <name evidence="3" type="ORF">D2E22_0184</name>
</gene>
<keyword evidence="2" id="KW-0472">Membrane</keyword>
<evidence type="ECO:0000313" key="4">
    <source>
        <dbReference type="Proteomes" id="UP000288052"/>
    </source>
</evidence>
<sequence>MSTLFNVLGSIYFLVGLIVGLVKIPAAIRALRRSPLRAVRDGALRITLFIIGFLVLAALGGKSAYGQRQTINMIWIFATVAVLIYIVSAVARVRRDHRAQDRQVEQRMRERPVPEGIVYMNEPRPSARTADAPTSGRPVARPSGSADATHDMR</sequence>
<evidence type="ECO:0000313" key="3">
    <source>
        <dbReference type="EMBL" id="RSX49723.1"/>
    </source>
</evidence>
<accession>A0A430FA74</accession>
<keyword evidence="4" id="KW-1185">Reference proteome</keyword>
<organism evidence="3 4">
    <name type="scientific">Bifidobacterium castoris</name>
    <dbReference type="NCBI Taxonomy" id="2306972"/>
    <lineage>
        <taxon>Bacteria</taxon>
        <taxon>Bacillati</taxon>
        <taxon>Actinomycetota</taxon>
        <taxon>Actinomycetes</taxon>
        <taxon>Bifidobacteriales</taxon>
        <taxon>Bifidobacteriaceae</taxon>
        <taxon>Bifidobacterium</taxon>
    </lineage>
</organism>
<dbReference type="OrthoDB" id="3232974at2"/>
<evidence type="ECO:0000256" key="2">
    <source>
        <dbReference type="SAM" id="Phobius"/>
    </source>
</evidence>
<feature type="region of interest" description="Disordered" evidence="1">
    <location>
        <begin position="116"/>
        <end position="153"/>
    </location>
</feature>